<feature type="transmembrane region" description="Helical" evidence="19">
    <location>
        <begin position="201"/>
        <end position="219"/>
    </location>
</feature>
<evidence type="ECO:0000256" key="16">
    <source>
        <dbReference type="ARBA" id="ARBA00032853"/>
    </source>
</evidence>
<keyword evidence="7 19" id="KW-1003">Cell membrane</keyword>
<evidence type="ECO:0000256" key="6">
    <source>
        <dbReference type="ARBA" id="ARBA00015850"/>
    </source>
</evidence>
<dbReference type="Proteomes" id="UP000183208">
    <property type="component" value="Unassembled WGS sequence"/>
</dbReference>
<dbReference type="Pfam" id="PF02654">
    <property type="entry name" value="CobS"/>
    <property type="match status" value="1"/>
</dbReference>
<reference evidence="20 21" key="1">
    <citation type="submission" date="2016-10" db="EMBL/GenBank/DDBJ databases">
        <authorList>
            <person name="de Groot N.N."/>
        </authorList>
    </citation>
    <scope>NUCLEOTIDE SEQUENCE [LARGE SCALE GENOMIC DNA]</scope>
    <source>
        <strain evidence="20 21">GAS522</strain>
    </source>
</reference>
<name>A0A1M6X0J0_9BRAD</name>
<evidence type="ECO:0000256" key="9">
    <source>
        <dbReference type="ARBA" id="ARBA00022679"/>
    </source>
</evidence>
<feature type="transmembrane region" description="Helical" evidence="19">
    <location>
        <begin position="111"/>
        <end position="131"/>
    </location>
</feature>
<dbReference type="GO" id="GO:0005886">
    <property type="term" value="C:plasma membrane"/>
    <property type="evidence" value="ECO:0007669"/>
    <property type="project" value="UniProtKB-SubCell"/>
</dbReference>
<evidence type="ECO:0000313" key="21">
    <source>
        <dbReference type="Proteomes" id="UP000183208"/>
    </source>
</evidence>
<evidence type="ECO:0000256" key="3">
    <source>
        <dbReference type="ARBA" id="ARBA00004663"/>
    </source>
</evidence>
<dbReference type="GO" id="GO:0009236">
    <property type="term" value="P:cobalamin biosynthetic process"/>
    <property type="evidence" value="ECO:0007669"/>
    <property type="project" value="UniProtKB-UniRule"/>
</dbReference>
<dbReference type="UniPathway" id="UPA00148">
    <property type="reaction ID" value="UER00238"/>
</dbReference>
<evidence type="ECO:0000256" key="19">
    <source>
        <dbReference type="HAMAP-Rule" id="MF_00719"/>
    </source>
</evidence>
<sequence>MNEWLADFKMATGFLTRLPVPHPDGAGPANFARAYRLFPLVGALIGLAMGVLCLALRQVGVPDLAVAALVLGAGAVLTGALHEDGLADVADGFGGGRDVEARLAIMRDSRIGTYGAMALLVSFATKLSALAAIPDGYVVHSLIVAHALARGMLPAIAANLPYARQDGLARTSGQPDTTTAAIAGALALLIALLSLSWAEALWAAVAAGISGFVIARLALRQIGGQTGDVLGAAEQVAETAILVLLAARLA</sequence>
<keyword evidence="11 19" id="KW-0460">Magnesium</keyword>
<evidence type="ECO:0000256" key="11">
    <source>
        <dbReference type="ARBA" id="ARBA00022842"/>
    </source>
</evidence>
<dbReference type="PANTHER" id="PTHR34148">
    <property type="entry name" value="ADENOSYLCOBINAMIDE-GDP RIBAZOLETRANSFERASE"/>
    <property type="match status" value="1"/>
</dbReference>
<comment type="pathway">
    <text evidence="3 19">Cofactor biosynthesis; adenosylcobalamin biosynthesis; adenosylcobalamin from cob(II)yrinate a,c-diamide: step 7/7.</text>
</comment>
<comment type="function">
    <text evidence="14 19">Joins adenosylcobinamide-GDP and alpha-ribazole to generate adenosylcobalamin (Ado-cobalamin). Also synthesizes adenosylcobalamin 5'-phosphate from adenosylcobinamide-GDP and alpha-ribazole 5'-phosphate.</text>
</comment>
<evidence type="ECO:0000256" key="7">
    <source>
        <dbReference type="ARBA" id="ARBA00022475"/>
    </source>
</evidence>
<feature type="transmembrane region" description="Helical" evidence="19">
    <location>
        <begin position="64"/>
        <end position="81"/>
    </location>
</feature>
<evidence type="ECO:0000313" key="20">
    <source>
        <dbReference type="EMBL" id="SEC92012.1"/>
    </source>
</evidence>
<comment type="cofactor">
    <cofactor evidence="1 19">
        <name>Mg(2+)</name>
        <dbReference type="ChEBI" id="CHEBI:18420"/>
    </cofactor>
</comment>
<dbReference type="GO" id="GO:0051073">
    <property type="term" value="F:adenosylcobinamide-GDP ribazoletransferase activity"/>
    <property type="evidence" value="ECO:0007669"/>
    <property type="project" value="UniProtKB-UniRule"/>
</dbReference>
<gene>
    <name evidence="19" type="primary">cobS</name>
    <name evidence="20" type="ORF">SAMN05444171_2574</name>
</gene>
<dbReference type="GO" id="GO:0008818">
    <property type="term" value="F:cobalamin 5'-phosphate synthase activity"/>
    <property type="evidence" value="ECO:0007669"/>
    <property type="project" value="UniProtKB-UniRule"/>
</dbReference>
<feature type="transmembrane region" description="Helical" evidence="19">
    <location>
        <begin position="137"/>
        <end position="157"/>
    </location>
</feature>
<evidence type="ECO:0000256" key="10">
    <source>
        <dbReference type="ARBA" id="ARBA00022692"/>
    </source>
</evidence>
<evidence type="ECO:0000256" key="1">
    <source>
        <dbReference type="ARBA" id="ARBA00001946"/>
    </source>
</evidence>
<keyword evidence="9 19" id="KW-0808">Transferase</keyword>
<dbReference type="EMBL" id="FNTI01000001">
    <property type="protein sequence ID" value="SEC92012.1"/>
    <property type="molecule type" value="Genomic_DNA"/>
</dbReference>
<keyword evidence="10 19" id="KW-0812">Transmembrane</keyword>
<dbReference type="AlphaFoldDB" id="A0A1M6X0J0"/>
<dbReference type="EC" id="2.7.8.26" evidence="5 19"/>
<evidence type="ECO:0000256" key="5">
    <source>
        <dbReference type="ARBA" id="ARBA00013200"/>
    </source>
</evidence>
<dbReference type="InterPro" id="IPR003805">
    <property type="entry name" value="CobS"/>
</dbReference>
<dbReference type="NCBIfam" id="TIGR00317">
    <property type="entry name" value="cobS"/>
    <property type="match status" value="1"/>
</dbReference>
<comment type="catalytic activity">
    <reaction evidence="17 19">
        <text>alpha-ribazole + adenosylcob(III)inamide-GDP = adenosylcob(III)alamin + GMP + H(+)</text>
        <dbReference type="Rhea" id="RHEA:16049"/>
        <dbReference type="ChEBI" id="CHEBI:10329"/>
        <dbReference type="ChEBI" id="CHEBI:15378"/>
        <dbReference type="ChEBI" id="CHEBI:18408"/>
        <dbReference type="ChEBI" id="CHEBI:58115"/>
        <dbReference type="ChEBI" id="CHEBI:60487"/>
        <dbReference type="EC" id="2.7.8.26"/>
    </reaction>
</comment>
<protein>
    <recommendedName>
        <fullName evidence="6 19">Adenosylcobinamide-GDP ribazoletransferase</fullName>
        <ecNumber evidence="5 19">2.7.8.26</ecNumber>
    </recommendedName>
    <alternativeName>
        <fullName evidence="16 19">Cobalamin synthase</fullName>
    </alternativeName>
    <alternativeName>
        <fullName evidence="15 19">Cobalamin-5'-phosphate synthase</fullName>
    </alternativeName>
</protein>
<proteinExistence type="inferred from homology"/>
<feature type="transmembrane region" description="Helical" evidence="19">
    <location>
        <begin position="37"/>
        <end position="58"/>
    </location>
</feature>
<keyword evidence="12 19" id="KW-1133">Transmembrane helix</keyword>
<accession>A0A1M6X0J0</accession>
<evidence type="ECO:0000256" key="13">
    <source>
        <dbReference type="ARBA" id="ARBA00023136"/>
    </source>
</evidence>
<organism evidence="20 21">
    <name type="scientific">Bradyrhizobium lablabi</name>
    <dbReference type="NCBI Taxonomy" id="722472"/>
    <lineage>
        <taxon>Bacteria</taxon>
        <taxon>Pseudomonadati</taxon>
        <taxon>Pseudomonadota</taxon>
        <taxon>Alphaproteobacteria</taxon>
        <taxon>Hyphomicrobiales</taxon>
        <taxon>Nitrobacteraceae</taxon>
        <taxon>Bradyrhizobium</taxon>
    </lineage>
</organism>
<dbReference type="OrthoDB" id="9794626at2"/>
<evidence type="ECO:0000256" key="17">
    <source>
        <dbReference type="ARBA" id="ARBA00048623"/>
    </source>
</evidence>
<evidence type="ECO:0000256" key="8">
    <source>
        <dbReference type="ARBA" id="ARBA00022573"/>
    </source>
</evidence>
<evidence type="ECO:0000256" key="4">
    <source>
        <dbReference type="ARBA" id="ARBA00010561"/>
    </source>
</evidence>
<evidence type="ECO:0000256" key="12">
    <source>
        <dbReference type="ARBA" id="ARBA00022989"/>
    </source>
</evidence>
<comment type="catalytic activity">
    <reaction evidence="18 19">
        <text>alpha-ribazole 5'-phosphate + adenosylcob(III)inamide-GDP = adenosylcob(III)alamin 5'-phosphate + GMP + H(+)</text>
        <dbReference type="Rhea" id="RHEA:23560"/>
        <dbReference type="ChEBI" id="CHEBI:15378"/>
        <dbReference type="ChEBI" id="CHEBI:57918"/>
        <dbReference type="ChEBI" id="CHEBI:58115"/>
        <dbReference type="ChEBI" id="CHEBI:60487"/>
        <dbReference type="ChEBI" id="CHEBI:60493"/>
        <dbReference type="EC" id="2.7.8.26"/>
    </reaction>
</comment>
<feature type="transmembrane region" description="Helical" evidence="19">
    <location>
        <begin position="178"/>
        <end position="195"/>
    </location>
</feature>
<evidence type="ECO:0000256" key="14">
    <source>
        <dbReference type="ARBA" id="ARBA00025228"/>
    </source>
</evidence>
<keyword evidence="8 19" id="KW-0169">Cobalamin biosynthesis</keyword>
<evidence type="ECO:0000256" key="18">
    <source>
        <dbReference type="ARBA" id="ARBA00049504"/>
    </source>
</evidence>
<comment type="subcellular location">
    <subcellularLocation>
        <location evidence="2 19">Cell membrane</location>
        <topology evidence="2 19">Multi-pass membrane protein</topology>
    </subcellularLocation>
</comment>
<comment type="similarity">
    <text evidence="4 19">Belongs to the CobS family.</text>
</comment>
<evidence type="ECO:0000256" key="2">
    <source>
        <dbReference type="ARBA" id="ARBA00004651"/>
    </source>
</evidence>
<evidence type="ECO:0000256" key="15">
    <source>
        <dbReference type="ARBA" id="ARBA00032605"/>
    </source>
</evidence>
<dbReference type="HAMAP" id="MF_00719">
    <property type="entry name" value="CobS"/>
    <property type="match status" value="1"/>
</dbReference>
<keyword evidence="13 19" id="KW-0472">Membrane</keyword>
<dbReference type="PANTHER" id="PTHR34148:SF1">
    <property type="entry name" value="ADENOSYLCOBINAMIDE-GDP RIBAZOLETRANSFERASE"/>
    <property type="match status" value="1"/>
</dbReference>